<evidence type="ECO:0000256" key="3">
    <source>
        <dbReference type="ARBA" id="ARBA00022960"/>
    </source>
</evidence>
<evidence type="ECO:0000313" key="8">
    <source>
        <dbReference type="Proteomes" id="UP000199700"/>
    </source>
</evidence>
<keyword evidence="5" id="KW-0012">Acyltransferase</keyword>
<dbReference type="PANTHER" id="PTHR36174">
    <property type="entry name" value="LIPID II:GLYCINE GLYCYLTRANSFERASE"/>
    <property type="match status" value="1"/>
</dbReference>
<dbReference type="Proteomes" id="UP000199700">
    <property type="component" value="Chromosome"/>
</dbReference>
<dbReference type="SUPFAM" id="SSF55729">
    <property type="entry name" value="Acyl-CoA N-acyltransferases (Nat)"/>
    <property type="match status" value="2"/>
</dbReference>
<dbReference type="InterPro" id="IPR003447">
    <property type="entry name" value="FEMABX"/>
</dbReference>
<evidence type="ECO:0000256" key="4">
    <source>
        <dbReference type="ARBA" id="ARBA00022984"/>
    </source>
</evidence>
<dbReference type="AlphaFoldDB" id="A0A1H1TE00"/>
<protein>
    <submittedName>
        <fullName evidence="7">Lipid II:glycine glycyltransferase (Peptidoglycan interpeptide bridge formation enzyme)</fullName>
    </submittedName>
</protein>
<dbReference type="GO" id="GO:0071555">
    <property type="term" value="P:cell wall organization"/>
    <property type="evidence" value="ECO:0007669"/>
    <property type="project" value="UniProtKB-KW"/>
</dbReference>
<keyword evidence="8" id="KW-1185">Reference proteome</keyword>
<keyword evidence="6" id="KW-0961">Cell wall biogenesis/degradation</keyword>
<evidence type="ECO:0000256" key="6">
    <source>
        <dbReference type="ARBA" id="ARBA00023316"/>
    </source>
</evidence>
<gene>
    <name evidence="7" type="ORF">SAMN04489751_2341</name>
</gene>
<dbReference type="GO" id="GO:0009252">
    <property type="term" value="P:peptidoglycan biosynthetic process"/>
    <property type="evidence" value="ECO:0007669"/>
    <property type="project" value="UniProtKB-KW"/>
</dbReference>
<comment type="similarity">
    <text evidence="1">Belongs to the FemABX family.</text>
</comment>
<dbReference type="GO" id="GO:0008360">
    <property type="term" value="P:regulation of cell shape"/>
    <property type="evidence" value="ECO:0007669"/>
    <property type="project" value="UniProtKB-KW"/>
</dbReference>
<evidence type="ECO:0000256" key="2">
    <source>
        <dbReference type="ARBA" id="ARBA00022679"/>
    </source>
</evidence>
<evidence type="ECO:0000313" key="7">
    <source>
        <dbReference type="EMBL" id="SDS58364.1"/>
    </source>
</evidence>
<proteinExistence type="inferred from homology"/>
<dbReference type="InterPro" id="IPR050644">
    <property type="entry name" value="PG_Glycine_Bridge_Synth"/>
</dbReference>
<reference evidence="7" key="1">
    <citation type="submission" date="2016-10" db="EMBL/GenBank/DDBJ databases">
        <authorList>
            <person name="Varghese N."/>
            <person name="Submissions S."/>
        </authorList>
    </citation>
    <scope>NUCLEOTIDE SEQUENCE [LARGE SCALE GENOMIC DNA]</scope>
    <source>
        <strain evidence="7">DSM 22082</strain>
    </source>
</reference>
<name>A0A1H1TE00_BRESA</name>
<keyword evidence="3" id="KW-0133">Cell shape</keyword>
<dbReference type="Gene3D" id="3.40.630.30">
    <property type="match status" value="2"/>
</dbReference>
<dbReference type="STRING" id="629680.SAMN04489751_2341"/>
<dbReference type="InterPro" id="IPR016181">
    <property type="entry name" value="Acyl_CoA_acyltransferase"/>
</dbReference>
<dbReference type="GO" id="GO:0016755">
    <property type="term" value="F:aminoacyltransferase activity"/>
    <property type="evidence" value="ECO:0007669"/>
    <property type="project" value="InterPro"/>
</dbReference>
<accession>A0A1H1TE00</accession>
<evidence type="ECO:0000256" key="1">
    <source>
        <dbReference type="ARBA" id="ARBA00009943"/>
    </source>
</evidence>
<dbReference type="EMBL" id="LT629739">
    <property type="protein sequence ID" value="SDS58364.1"/>
    <property type="molecule type" value="Genomic_DNA"/>
</dbReference>
<evidence type="ECO:0000256" key="5">
    <source>
        <dbReference type="ARBA" id="ARBA00023315"/>
    </source>
</evidence>
<dbReference type="PROSITE" id="PS51191">
    <property type="entry name" value="FEMABX"/>
    <property type="match status" value="1"/>
</dbReference>
<keyword evidence="4" id="KW-0573">Peptidoglycan synthesis</keyword>
<organism evidence="7 8">
    <name type="scientific">Brevibacterium sandarakinum</name>
    <dbReference type="NCBI Taxonomy" id="629680"/>
    <lineage>
        <taxon>Bacteria</taxon>
        <taxon>Bacillati</taxon>
        <taxon>Actinomycetota</taxon>
        <taxon>Actinomycetes</taxon>
        <taxon>Micrococcales</taxon>
        <taxon>Brevibacteriaceae</taxon>
        <taxon>Brevibacterium</taxon>
    </lineage>
</organism>
<dbReference type="Pfam" id="PF02388">
    <property type="entry name" value="FemAB"/>
    <property type="match status" value="2"/>
</dbReference>
<sequence length="431" mass="47215">MDPDGTAAYSGSMYTLRTVSSAAFWLFIDRASSHSRHTVGYQQTPEWATARGASWDPELLGWFDAEGVMRAGAVIRYRKLPGLDRRFAFVPQGPVADWSAHDIDDLLTPLKSYLTSRRVFAVRITPPISIRQWNASTIRTGLSIPDITRLSDLPPDRLQHSSGDLVSSLTSLGWRRAPNDAATESSQPRFNFWLDLAGGDEDAVLASMTKSWRKNIRKSERAGVEVTFGTRGDLADVHRLYAQTAQRNGFSPQPMEYFETMWSCLSEGFPGHFSLHLARHEGSAIAASGTAQVGARAQGVFAATGTERPQAKPSNAVYWAIVRQAIADGAEVFDIGGVDDTLDESDAASGLVRFKADMGADAHEYIGAWDLPIEPLLYAAFTRLLLAYTGASSVLRDGMRTVRRSPALLRVPQLNARTKPPAHESAETRSS</sequence>
<keyword evidence="2" id="KW-0808">Transferase</keyword>
<dbReference type="PANTHER" id="PTHR36174:SF1">
    <property type="entry name" value="LIPID II:GLYCINE GLYCYLTRANSFERASE"/>
    <property type="match status" value="1"/>
</dbReference>